<evidence type="ECO:0000313" key="13">
    <source>
        <dbReference type="Proteomes" id="UP000234254"/>
    </source>
</evidence>
<feature type="domain" description="AMP-binding enzyme C-terminal" evidence="10">
    <location>
        <begin position="550"/>
        <end position="628"/>
    </location>
</feature>
<dbReference type="GO" id="GO:0005524">
    <property type="term" value="F:ATP binding"/>
    <property type="evidence" value="ECO:0007669"/>
    <property type="project" value="UniProtKB-UniRule"/>
</dbReference>
<dbReference type="GeneID" id="36542028"/>
<name>A0A2I1CYB2_ASPC2</name>
<dbReference type="Pfam" id="PF13193">
    <property type="entry name" value="AMP-binding_C"/>
    <property type="match status" value="1"/>
</dbReference>
<dbReference type="NCBIfam" id="TIGR02188">
    <property type="entry name" value="Ac_CoA_lig_AcsA"/>
    <property type="match status" value="1"/>
</dbReference>
<evidence type="ECO:0000259" key="9">
    <source>
        <dbReference type="Pfam" id="PF00501"/>
    </source>
</evidence>
<evidence type="ECO:0000256" key="1">
    <source>
        <dbReference type="ARBA" id="ARBA00000131"/>
    </source>
</evidence>
<sequence>MSDGNVMPPKPAVVPEAHQVDTFHVPKAFHDKHPTGTHVKNIDEYKAMYEESIRDPQTFWARMARENLTFYRDFQTTMMGSLENGDVAWFPEGRLNASYNCVDRHALKNPNKVAIIYEADEPNEGRTITYGELLREVSRVAWVLKQRGVKKGDTVAIYLPMIPEALIAFLACSRIGAVHSVVFAGFSSDSLRDRVLDADSRVIITSDEGKRGGKVIGTKRIVDEALKQCPNVSSVLVYQRTGAEVPWTDSRDVWWHEEVEKYPNYFAPEPVTSEDPLFLLYTSGSTGKPKGVMHTTAGYLLGAAMTGKYVFDIHDDDRFFCGGDVGWITGHTYVVYAPLLLGCSTVVFESTPAYPDFSRYWDVIDKYQVTQFYVAPTALRLLKRAGDEHIHHKMAHLRILGSVGEPIAAEVWKWYFEKVGKEEAHICDTYWQTETGSNVITPLGGVTPTKPGSASLPFFGIEPAIIDPVSGEEISGNDVEGVLAFKQPWPSMARTVWGAHKRYMDTYLNVYKGYYFTGDGAGRDHEGYYWIRGRVDDVVNVSGHRLSTAEIEAALLEHHMVAEAAVVGVADELTGQAVNAFVSLKEGNETSDQVRKDLVMQVRKSIGPFAAPKAVFTVDDLPKTRSGKIMRRILRKILSGEEDSLGDITTLSDPSVVAKIISTVHEARGK</sequence>
<keyword evidence="6 8" id="KW-0067">ATP-binding</keyword>
<protein>
    <recommendedName>
        <fullName evidence="7 8">Acetyl-coenzyme A synthetase</fullName>
        <ecNumber evidence="3 8">6.2.1.1</ecNumber>
    </recommendedName>
</protein>
<gene>
    <name evidence="12" type="ORF">P168DRAFT_256151</name>
</gene>
<feature type="domain" description="AMP-dependent synthetase/ligase" evidence="9">
    <location>
        <begin position="103"/>
        <end position="492"/>
    </location>
</feature>
<dbReference type="Gene3D" id="3.40.50.12780">
    <property type="entry name" value="N-terminal domain of ligase-like"/>
    <property type="match status" value="1"/>
</dbReference>
<dbReference type="Proteomes" id="UP000234254">
    <property type="component" value="Unassembled WGS sequence"/>
</dbReference>
<dbReference type="GO" id="GO:0016208">
    <property type="term" value="F:AMP binding"/>
    <property type="evidence" value="ECO:0007669"/>
    <property type="project" value="InterPro"/>
</dbReference>
<feature type="domain" description="Acetyl-coenzyme A synthetase N-terminal" evidence="11">
    <location>
        <begin position="45"/>
        <end position="101"/>
    </location>
</feature>
<proteinExistence type="inferred from homology"/>
<evidence type="ECO:0000256" key="6">
    <source>
        <dbReference type="ARBA" id="ARBA00022840"/>
    </source>
</evidence>
<evidence type="ECO:0000313" key="12">
    <source>
        <dbReference type="EMBL" id="PKY02608.1"/>
    </source>
</evidence>
<keyword evidence="4 8" id="KW-0436">Ligase</keyword>
<dbReference type="CDD" id="cd05966">
    <property type="entry name" value="ACS"/>
    <property type="match status" value="1"/>
</dbReference>
<evidence type="ECO:0000256" key="7">
    <source>
        <dbReference type="ARBA" id="ARBA00073617"/>
    </source>
</evidence>
<dbReference type="EMBL" id="MSFM01000009">
    <property type="protein sequence ID" value="PKY02608.1"/>
    <property type="molecule type" value="Genomic_DNA"/>
</dbReference>
<dbReference type="GO" id="GO:0019427">
    <property type="term" value="P:acetyl-CoA biosynthetic process from acetate"/>
    <property type="evidence" value="ECO:0007669"/>
    <property type="project" value="InterPro"/>
</dbReference>
<dbReference type="Gene3D" id="3.30.300.30">
    <property type="match status" value="1"/>
</dbReference>
<keyword evidence="13" id="KW-1185">Reference proteome</keyword>
<comment type="similarity">
    <text evidence="2 8">Belongs to the ATP-dependent AMP-binding enzyme family.</text>
</comment>
<dbReference type="EC" id="6.2.1.1" evidence="3 8"/>
<comment type="catalytic activity">
    <reaction evidence="1 8">
        <text>acetate + ATP + CoA = acetyl-CoA + AMP + diphosphate</text>
        <dbReference type="Rhea" id="RHEA:23176"/>
        <dbReference type="ChEBI" id="CHEBI:30089"/>
        <dbReference type="ChEBI" id="CHEBI:30616"/>
        <dbReference type="ChEBI" id="CHEBI:33019"/>
        <dbReference type="ChEBI" id="CHEBI:57287"/>
        <dbReference type="ChEBI" id="CHEBI:57288"/>
        <dbReference type="ChEBI" id="CHEBI:456215"/>
        <dbReference type="EC" id="6.2.1.1"/>
    </reaction>
</comment>
<evidence type="ECO:0000259" key="11">
    <source>
        <dbReference type="Pfam" id="PF16177"/>
    </source>
</evidence>
<evidence type="ECO:0000256" key="5">
    <source>
        <dbReference type="ARBA" id="ARBA00022741"/>
    </source>
</evidence>
<dbReference type="Pfam" id="PF16177">
    <property type="entry name" value="ACAS_N"/>
    <property type="match status" value="1"/>
</dbReference>
<dbReference type="OrthoDB" id="1706066at2759"/>
<dbReference type="VEuPathDB" id="FungiDB:P168DRAFT_256151"/>
<dbReference type="GO" id="GO:0005829">
    <property type="term" value="C:cytosol"/>
    <property type="evidence" value="ECO:0007669"/>
    <property type="project" value="TreeGrafter"/>
</dbReference>
<dbReference type="PROSITE" id="PS00455">
    <property type="entry name" value="AMP_BINDING"/>
    <property type="match status" value="1"/>
</dbReference>
<dbReference type="InterPro" id="IPR011904">
    <property type="entry name" value="Ac_CoA_lig"/>
</dbReference>
<dbReference type="FunFam" id="3.30.300.30:FF:000004">
    <property type="entry name" value="Acetyl-coenzyme A synthetase"/>
    <property type="match status" value="1"/>
</dbReference>
<organism evidence="12 13">
    <name type="scientific">Aspergillus campestris (strain IBT 28561)</name>
    <dbReference type="NCBI Taxonomy" id="1392248"/>
    <lineage>
        <taxon>Eukaryota</taxon>
        <taxon>Fungi</taxon>
        <taxon>Dikarya</taxon>
        <taxon>Ascomycota</taxon>
        <taxon>Pezizomycotina</taxon>
        <taxon>Eurotiomycetes</taxon>
        <taxon>Eurotiomycetidae</taxon>
        <taxon>Eurotiales</taxon>
        <taxon>Aspergillaceae</taxon>
        <taxon>Aspergillus</taxon>
        <taxon>Aspergillus subgen. Circumdati</taxon>
    </lineage>
</organism>
<keyword evidence="5 8" id="KW-0547">Nucleotide-binding</keyword>
<dbReference type="InterPro" id="IPR025110">
    <property type="entry name" value="AMP-bd_C"/>
</dbReference>
<evidence type="ECO:0000259" key="10">
    <source>
        <dbReference type="Pfam" id="PF13193"/>
    </source>
</evidence>
<dbReference type="InterPro" id="IPR000873">
    <property type="entry name" value="AMP-dep_synth/lig_dom"/>
</dbReference>
<dbReference type="GO" id="GO:0003987">
    <property type="term" value="F:acetate-CoA ligase activity"/>
    <property type="evidence" value="ECO:0007669"/>
    <property type="project" value="UniProtKB-UniRule"/>
</dbReference>
<dbReference type="PANTHER" id="PTHR24095:SF14">
    <property type="entry name" value="ACETYL-COENZYME A SYNTHETASE 1"/>
    <property type="match status" value="1"/>
</dbReference>
<comment type="caution">
    <text evidence="12">The sequence shown here is derived from an EMBL/GenBank/DDBJ whole genome shotgun (WGS) entry which is preliminary data.</text>
</comment>
<dbReference type="RefSeq" id="XP_024691202.1">
    <property type="nucleotide sequence ID" value="XM_024834504.1"/>
</dbReference>
<dbReference type="InterPro" id="IPR042099">
    <property type="entry name" value="ANL_N_sf"/>
</dbReference>
<evidence type="ECO:0000256" key="4">
    <source>
        <dbReference type="ARBA" id="ARBA00022598"/>
    </source>
</evidence>
<dbReference type="Pfam" id="PF00501">
    <property type="entry name" value="AMP-binding"/>
    <property type="match status" value="1"/>
</dbReference>
<dbReference type="SUPFAM" id="SSF56801">
    <property type="entry name" value="Acetyl-CoA synthetase-like"/>
    <property type="match status" value="1"/>
</dbReference>
<evidence type="ECO:0000256" key="8">
    <source>
        <dbReference type="RuleBase" id="RU361147"/>
    </source>
</evidence>
<evidence type="ECO:0000256" key="3">
    <source>
        <dbReference type="ARBA" id="ARBA00013275"/>
    </source>
</evidence>
<dbReference type="InterPro" id="IPR045851">
    <property type="entry name" value="AMP-bd_C_sf"/>
</dbReference>
<evidence type="ECO:0000256" key="2">
    <source>
        <dbReference type="ARBA" id="ARBA00006432"/>
    </source>
</evidence>
<dbReference type="AlphaFoldDB" id="A0A2I1CYB2"/>
<dbReference type="NCBIfam" id="NF001208">
    <property type="entry name" value="PRK00174.1"/>
    <property type="match status" value="1"/>
</dbReference>
<accession>A0A2I1CYB2</accession>
<dbReference type="InterPro" id="IPR032387">
    <property type="entry name" value="ACAS_N"/>
</dbReference>
<reference evidence="12" key="1">
    <citation type="submission" date="2016-12" db="EMBL/GenBank/DDBJ databases">
        <title>The genomes of Aspergillus section Nigri reveals drivers in fungal speciation.</title>
        <authorList>
            <consortium name="DOE Joint Genome Institute"/>
            <person name="Vesth T.C."/>
            <person name="Nybo J."/>
            <person name="Theobald S."/>
            <person name="Brandl J."/>
            <person name="Frisvad J.C."/>
            <person name="Nielsen K.F."/>
            <person name="Lyhne E.K."/>
            <person name="Kogle M.E."/>
            <person name="Kuo A."/>
            <person name="Riley R."/>
            <person name="Clum A."/>
            <person name="Nolan M."/>
            <person name="Lipzen A."/>
            <person name="Salamov A."/>
            <person name="Henrissat B."/>
            <person name="Wiebenga A."/>
            <person name="De vries R.P."/>
            <person name="Grigoriev I.V."/>
            <person name="Mortensen U.H."/>
            <person name="Andersen M.R."/>
            <person name="Baker S.E."/>
        </authorList>
    </citation>
    <scope>NUCLEOTIDE SEQUENCE</scope>
    <source>
        <strain evidence="12">IBT 28561</strain>
    </source>
</reference>
<dbReference type="FunFam" id="3.40.50.12780:FF:000001">
    <property type="entry name" value="Acetyl-coenzyme A synthetase"/>
    <property type="match status" value="1"/>
</dbReference>
<dbReference type="PANTHER" id="PTHR24095">
    <property type="entry name" value="ACETYL-COENZYME A SYNTHETASE"/>
    <property type="match status" value="1"/>
</dbReference>
<dbReference type="InterPro" id="IPR020845">
    <property type="entry name" value="AMP-binding_CS"/>
</dbReference>